<dbReference type="Proteomes" id="UP000606008">
    <property type="component" value="Unassembled WGS sequence"/>
</dbReference>
<feature type="domain" description="Secretin/TonB short N-terminal" evidence="8">
    <location>
        <begin position="69"/>
        <end position="120"/>
    </location>
</feature>
<dbReference type="NCBIfam" id="TIGR04056">
    <property type="entry name" value="OMP_RagA_SusC"/>
    <property type="match status" value="1"/>
</dbReference>
<accession>A0ABX0QBL3</accession>
<comment type="caution">
    <text evidence="9">The sequence shown here is derived from an EMBL/GenBank/DDBJ whole genome shotgun (WGS) entry which is preliminary data.</text>
</comment>
<dbReference type="InterPro" id="IPR008969">
    <property type="entry name" value="CarboxyPept-like_regulatory"/>
</dbReference>
<organism evidence="9 10">
    <name type="scientific">Fibrivirga algicola</name>
    <dbReference type="NCBI Taxonomy" id="2950420"/>
    <lineage>
        <taxon>Bacteria</taxon>
        <taxon>Pseudomonadati</taxon>
        <taxon>Bacteroidota</taxon>
        <taxon>Cytophagia</taxon>
        <taxon>Cytophagales</taxon>
        <taxon>Spirosomataceae</taxon>
        <taxon>Fibrivirga</taxon>
    </lineage>
</organism>
<dbReference type="SUPFAM" id="SSF56935">
    <property type="entry name" value="Porins"/>
    <property type="match status" value="1"/>
</dbReference>
<keyword evidence="6 7" id="KW-0998">Cell outer membrane</keyword>
<dbReference type="EMBL" id="WAEL01000001">
    <property type="protein sequence ID" value="NID08565.1"/>
    <property type="molecule type" value="Genomic_DNA"/>
</dbReference>
<comment type="similarity">
    <text evidence="7">Belongs to the TonB-dependent receptor family.</text>
</comment>
<dbReference type="InterPro" id="IPR023997">
    <property type="entry name" value="TonB-dep_OMP_SusC/RagA_CS"/>
</dbReference>
<evidence type="ECO:0000256" key="3">
    <source>
        <dbReference type="ARBA" id="ARBA00022452"/>
    </source>
</evidence>
<dbReference type="Pfam" id="PF07660">
    <property type="entry name" value="STN"/>
    <property type="match status" value="1"/>
</dbReference>
<keyword evidence="10" id="KW-1185">Reference proteome</keyword>
<keyword evidence="9" id="KW-0675">Receptor</keyword>
<evidence type="ECO:0000259" key="8">
    <source>
        <dbReference type="SMART" id="SM00965"/>
    </source>
</evidence>
<dbReference type="Pfam" id="PF07715">
    <property type="entry name" value="Plug"/>
    <property type="match status" value="1"/>
</dbReference>
<dbReference type="InterPro" id="IPR037066">
    <property type="entry name" value="Plug_dom_sf"/>
</dbReference>
<evidence type="ECO:0000256" key="1">
    <source>
        <dbReference type="ARBA" id="ARBA00004571"/>
    </source>
</evidence>
<dbReference type="PROSITE" id="PS52016">
    <property type="entry name" value="TONB_DEPENDENT_REC_3"/>
    <property type="match status" value="1"/>
</dbReference>
<gene>
    <name evidence="9" type="ORF">F7231_00145</name>
</gene>
<proteinExistence type="inferred from homology"/>
<protein>
    <submittedName>
        <fullName evidence="9">TonB-dependent receptor</fullName>
    </submittedName>
</protein>
<dbReference type="Gene3D" id="2.60.40.1120">
    <property type="entry name" value="Carboxypeptidase-like, regulatory domain"/>
    <property type="match status" value="1"/>
</dbReference>
<dbReference type="Pfam" id="PF13715">
    <property type="entry name" value="CarbopepD_reg_2"/>
    <property type="match status" value="1"/>
</dbReference>
<sequence length="1101" mass="120944">MKKTLRYDSFVVQLMRISISQLLLIILGGSFALAHKGSAQELLHQPISIQVREQSLKKVFQLIEKQATVKFLYRADLIQDSRPVTMSVKGKSLDDVLETILRPNQLTYNLSDRQIILSRINKSADARTEPSPLKSELVDQTLTGKVTDEKNTGLPGVSVIIKGSNRGATTDANGLFKLTIPDGNGVILTFSFVGYQSQDVPVGNQTNLNISMVPDVSSLDEVVVIGYGSVRKKDLTGSVVQLKSEQLKEVPTANVLEAAQGKIAGADITRSSGQAGARVNISIRGNRSIGGNNAPLIIVDGVQYGNLEDINANDIETMDVLKDASSIAIYGSRGANGVILITTKKGKAGKADISFNAYSGISQVTMYPKAMDINAFRDFKREAWRAAGVWKSPADDPAIFTNVAEYNALQNNIWTDYQDALIHNGLQQNYQVGIRSGTDRLKSYVSVDYFNEKGILKLDEISRYTGRLNVDYTINDWMKIGLQSQLTYYNQSVRRDPLNQANKISPLGSLYDANGNFNYIMLDGQTANPLSDEQPNVFKNNVLTTRILTNGYLEVTPFKGFTARSTLGVNLASARDGAYSSPKSIDRSLTGKSLATYNTSNSRTINWENVMTYQRTLGQHAFTLTGIASYLGNTSDNASASGVNQLLPSQLFYSIGSATEEIKINSAYAQNDLVSFAGRLNYSLRDRYLVTLTAREDGSSKLAAGNKWTFFPSAAVAWRIIEEPFMQNISGLSDLKIRASYGIAGNDPSGPYATQTTLTRIAFGYDEVAAPAYTFSRNVGNAALGWELSSTQNLGLDFGLFNGRVNGSIDYYDTRTSDLLLDRGLPPTTGVTTVKQNIGKTRNRGLEVTLGSTNIKTQHFSWSSNLTFTRNKEAITELVTGSNDIGNGWFIGSPINVFYDYEKLGIWQTSETDLAAKLSPTQLPGEIKVRDQNGDGKIDAVNDRIILGTPRPKWSGGFDNTIKYKGFDLNFFLYARVGQTINSDRSARFDQQGVGNSTAGLDYWTPENPTNAYPRPNKNGGLKYLSTLGYQDGTYARIRNITLAYNVPASFLKSKVIRGIRLYATGKNLYTFTKLNYDPERGGSENFPMTKLYVFGLNVNL</sequence>
<dbReference type="SMART" id="SM00965">
    <property type="entry name" value="STN"/>
    <property type="match status" value="1"/>
</dbReference>
<keyword evidence="3 7" id="KW-1134">Transmembrane beta strand</keyword>
<dbReference type="InterPro" id="IPR023996">
    <property type="entry name" value="TonB-dep_OMP_SusC/RagA"/>
</dbReference>
<dbReference type="InterPro" id="IPR039426">
    <property type="entry name" value="TonB-dep_rcpt-like"/>
</dbReference>
<dbReference type="InterPro" id="IPR036942">
    <property type="entry name" value="Beta-barrel_TonB_sf"/>
</dbReference>
<keyword evidence="2 7" id="KW-0813">Transport</keyword>
<reference evidence="10" key="1">
    <citation type="submission" date="2019-09" db="EMBL/GenBank/DDBJ databases">
        <authorList>
            <person name="Jung D.-H."/>
        </authorList>
    </citation>
    <scope>NUCLEOTIDE SEQUENCE [LARGE SCALE GENOMIC DNA]</scope>
    <source>
        <strain evidence="10">JA-25</strain>
    </source>
</reference>
<evidence type="ECO:0000256" key="6">
    <source>
        <dbReference type="ARBA" id="ARBA00023237"/>
    </source>
</evidence>
<evidence type="ECO:0000313" key="10">
    <source>
        <dbReference type="Proteomes" id="UP000606008"/>
    </source>
</evidence>
<reference evidence="10" key="2">
    <citation type="submission" date="2023-07" db="EMBL/GenBank/DDBJ databases">
        <authorList>
            <person name="Jung D.-H."/>
        </authorList>
    </citation>
    <scope>NUCLEOTIDE SEQUENCE [LARGE SCALE GENOMIC DNA]</scope>
    <source>
        <strain evidence="10">JA-25</strain>
    </source>
</reference>
<dbReference type="Gene3D" id="2.40.170.20">
    <property type="entry name" value="TonB-dependent receptor, beta-barrel domain"/>
    <property type="match status" value="1"/>
</dbReference>
<evidence type="ECO:0000256" key="7">
    <source>
        <dbReference type="PROSITE-ProRule" id="PRU01360"/>
    </source>
</evidence>
<comment type="subcellular location">
    <subcellularLocation>
        <location evidence="1 7">Cell outer membrane</location>
        <topology evidence="1 7">Multi-pass membrane protein</topology>
    </subcellularLocation>
</comment>
<evidence type="ECO:0000256" key="4">
    <source>
        <dbReference type="ARBA" id="ARBA00022692"/>
    </source>
</evidence>
<evidence type="ECO:0000256" key="2">
    <source>
        <dbReference type="ARBA" id="ARBA00022448"/>
    </source>
</evidence>
<dbReference type="NCBIfam" id="TIGR04057">
    <property type="entry name" value="SusC_RagA_signa"/>
    <property type="match status" value="1"/>
</dbReference>
<dbReference type="Gene3D" id="2.170.130.10">
    <property type="entry name" value="TonB-dependent receptor, plug domain"/>
    <property type="match status" value="1"/>
</dbReference>
<dbReference type="InterPro" id="IPR011662">
    <property type="entry name" value="Secretin/TonB_short_N"/>
</dbReference>
<dbReference type="InterPro" id="IPR012910">
    <property type="entry name" value="Plug_dom"/>
</dbReference>
<name>A0ABX0QBL3_9BACT</name>
<dbReference type="SUPFAM" id="SSF49464">
    <property type="entry name" value="Carboxypeptidase regulatory domain-like"/>
    <property type="match status" value="1"/>
</dbReference>
<keyword evidence="5 7" id="KW-0472">Membrane</keyword>
<evidence type="ECO:0000256" key="5">
    <source>
        <dbReference type="ARBA" id="ARBA00023136"/>
    </source>
</evidence>
<keyword evidence="4 7" id="KW-0812">Transmembrane</keyword>
<dbReference type="RefSeq" id="WP_166690477.1">
    <property type="nucleotide sequence ID" value="NZ_WAEL01000001.1"/>
</dbReference>
<evidence type="ECO:0000313" key="9">
    <source>
        <dbReference type="EMBL" id="NID08565.1"/>
    </source>
</evidence>
<dbReference type="Gene3D" id="3.55.50.30">
    <property type="match status" value="1"/>
</dbReference>